<keyword evidence="5" id="KW-0288">FMN</keyword>
<dbReference type="CDD" id="cd02064">
    <property type="entry name" value="FAD_synthetase_N"/>
    <property type="match status" value="1"/>
</dbReference>
<dbReference type="Pfam" id="PF06574">
    <property type="entry name" value="FAD_syn"/>
    <property type="match status" value="1"/>
</dbReference>
<dbReference type="SUPFAM" id="SSF52374">
    <property type="entry name" value="Nucleotidylyl transferase"/>
    <property type="match status" value="1"/>
</dbReference>
<evidence type="ECO:0000256" key="1">
    <source>
        <dbReference type="ARBA" id="ARBA00004726"/>
    </source>
</evidence>
<keyword evidence="4" id="KW-0285">Flavoprotein</keyword>
<dbReference type="GO" id="GO:0005524">
    <property type="term" value="F:ATP binding"/>
    <property type="evidence" value="ECO:0007669"/>
    <property type="project" value="UniProtKB-KW"/>
</dbReference>
<comment type="pathway">
    <text evidence="1">Cofactor biosynthesis; FAD biosynthesis; FAD from FMN: step 1/1.</text>
</comment>
<dbReference type="EMBL" id="FORR01000009">
    <property type="protein sequence ID" value="SFJ43901.1"/>
    <property type="molecule type" value="Genomic_DNA"/>
</dbReference>
<keyword evidence="8" id="KW-0547">Nucleotide-binding</keyword>
<dbReference type="InterPro" id="IPR015864">
    <property type="entry name" value="FAD_synthase"/>
</dbReference>
<keyword evidence="10" id="KW-0067">ATP-binding</keyword>
<dbReference type="Gene3D" id="3.40.50.620">
    <property type="entry name" value="HUPs"/>
    <property type="match status" value="1"/>
</dbReference>
<dbReference type="Proteomes" id="UP000199545">
    <property type="component" value="Unassembled WGS sequence"/>
</dbReference>
<comment type="similarity">
    <text evidence="2">Belongs to the RibF family.</text>
</comment>
<evidence type="ECO:0000313" key="13">
    <source>
        <dbReference type="EMBL" id="SFJ43901.1"/>
    </source>
</evidence>
<evidence type="ECO:0000313" key="14">
    <source>
        <dbReference type="Proteomes" id="UP000199545"/>
    </source>
</evidence>
<evidence type="ECO:0000256" key="9">
    <source>
        <dbReference type="ARBA" id="ARBA00022827"/>
    </source>
</evidence>
<evidence type="ECO:0000256" key="7">
    <source>
        <dbReference type="ARBA" id="ARBA00022695"/>
    </source>
</evidence>
<evidence type="ECO:0000256" key="4">
    <source>
        <dbReference type="ARBA" id="ARBA00022630"/>
    </source>
</evidence>
<feature type="domain" description="FAD synthetase" evidence="12">
    <location>
        <begin position="13"/>
        <end position="155"/>
    </location>
</feature>
<accession>A0A1I3REX4</accession>
<evidence type="ECO:0000259" key="12">
    <source>
        <dbReference type="Pfam" id="PF06574"/>
    </source>
</evidence>
<proteinExistence type="inferred from homology"/>
<dbReference type="AlphaFoldDB" id="A0A1I3REX4"/>
<dbReference type="InterPro" id="IPR014729">
    <property type="entry name" value="Rossmann-like_a/b/a_fold"/>
</dbReference>
<dbReference type="GO" id="GO:0006747">
    <property type="term" value="P:FAD biosynthetic process"/>
    <property type="evidence" value="ECO:0007669"/>
    <property type="project" value="UniProtKB-UniPathway"/>
</dbReference>
<evidence type="ECO:0000256" key="2">
    <source>
        <dbReference type="ARBA" id="ARBA00010214"/>
    </source>
</evidence>
<dbReference type="EC" id="2.7.7.2" evidence="3"/>
<keyword evidence="7 13" id="KW-0548">Nucleotidyltransferase</keyword>
<dbReference type="RefSeq" id="WP_093230250.1">
    <property type="nucleotide sequence ID" value="NZ_FORR01000009.1"/>
</dbReference>
<evidence type="ECO:0000256" key="6">
    <source>
        <dbReference type="ARBA" id="ARBA00022679"/>
    </source>
</evidence>
<keyword evidence="14" id="KW-1185">Reference proteome</keyword>
<evidence type="ECO:0000256" key="10">
    <source>
        <dbReference type="ARBA" id="ARBA00022840"/>
    </source>
</evidence>
<dbReference type="GO" id="GO:0008531">
    <property type="term" value="F:riboflavin kinase activity"/>
    <property type="evidence" value="ECO:0007669"/>
    <property type="project" value="TreeGrafter"/>
</dbReference>
<dbReference type="InterPro" id="IPR023468">
    <property type="entry name" value="Riboflavin_kinase"/>
</dbReference>
<evidence type="ECO:0000256" key="5">
    <source>
        <dbReference type="ARBA" id="ARBA00022643"/>
    </source>
</evidence>
<name>A0A1I3REX4_9BACL</name>
<reference evidence="13 14" key="1">
    <citation type="submission" date="2016-10" db="EMBL/GenBank/DDBJ databases">
        <authorList>
            <person name="de Groot N.N."/>
        </authorList>
    </citation>
    <scope>NUCLEOTIDE SEQUENCE [LARGE SCALE GENOMIC DNA]</scope>
    <source>
        <strain evidence="13 14">DSM 44778</strain>
    </source>
</reference>
<dbReference type="OrthoDB" id="9803667at2"/>
<dbReference type="PANTHER" id="PTHR22749">
    <property type="entry name" value="RIBOFLAVIN KINASE/FMN ADENYLYLTRANSFERASE"/>
    <property type="match status" value="1"/>
</dbReference>
<dbReference type="PANTHER" id="PTHR22749:SF6">
    <property type="entry name" value="RIBOFLAVIN KINASE"/>
    <property type="match status" value="1"/>
</dbReference>
<keyword evidence="9" id="KW-0274">FAD</keyword>
<dbReference type="UniPathway" id="UPA00277">
    <property type="reaction ID" value="UER00407"/>
</dbReference>
<sequence>MRIHMADTLNLPASVVAIGAFDGVHRGHQKVIKEVVTKSKALGVPSVVYTFDPPPRSYFEGASILTPIQEKLRRLFELQVDHVVVAKFNAAYLARSAADFILELSRIHPVEVIVGKDFRFGRGREGGLVDLAEHFPVRVIDSVCCSRGEVISSTRIRRLISRGEMVEALSLLD</sequence>
<dbReference type="GO" id="GO:0003919">
    <property type="term" value="F:FMN adenylyltransferase activity"/>
    <property type="evidence" value="ECO:0007669"/>
    <property type="project" value="UniProtKB-EC"/>
</dbReference>
<keyword evidence="6 13" id="KW-0808">Transferase</keyword>
<dbReference type="GO" id="GO:0009398">
    <property type="term" value="P:FMN biosynthetic process"/>
    <property type="evidence" value="ECO:0007669"/>
    <property type="project" value="TreeGrafter"/>
</dbReference>
<dbReference type="GO" id="GO:0009231">
    <property type="term" value="P:riboflavin biosynthetic process"/>
    <property type="evidence" value="ECO:0007669"/>
    <property type="project" value="InterPro"/>
</dbReference>
<gene>
    <name evidence="13" type="ORF">SAMN05421852_109128</name>
</gene>
<evidence type="ECO:0000256" key="3">
    <source>
        <dbReference type="ARBA" id="ARBA00012393"/>
    </source>
</evidence>
<organism evidence="13 14">
    <name type="scientific">Thermoflavimicrobium dichotomicum</name>
    <dbReference type="NCBI Taxonomy" id="46223"/>
    <lineage>
        <taxon>Bacteria</taxon>
        <taxon>Bacillati</taxon>
        <taxon>Bacillota</taxon>
        <taxon>Bacilli</taxon>
        <taxon>Bacillales</taxon>
        <taxon>Thermoactinomycetaceae</taxon>
        <taxon>Thermoflavimicrobium</taxon>
    </lineage>
</organism>
<comment type="catalytic activity">
    <reaction evidence="11">
        <text>FMN + ATP + H(+) = FAD + diphosphate</text>
        <dbReference type="Rhea" id="RHEA:17237"/>
        <dbReference type="ChEBI" id="CHEBI:15378"/>
        <dbReference type="ChEBI" id="CHEBI:30616"/>
        <dbReference type="ChEBI" id="CHEBI:33019"/>
        <dbReference type="ChEBI" id="CHEBI:57692"/>
        <dbReference type="ChEBI" id="CHEBI:58210"/>
        <dbReference type="EC" id="2.7.7.2"/>
    </reaction>
</comment>
<protein>
    <recommendedName>
        <fullName evidence="3">FAD synthase</fullName>
        <ecNumber evidence="3">2.7.7.2</ecNumber>
    </recommendedName>
</protein>
<evidence type="ECO:0000256" key="8">
    <source>
        <dbReference type="ARBA" id="ARBA00022741"/>
    </source>
</evidence>
<evidence type="ECO:0000256" key="11">
    <source>
        <dbReference type="ARBA" id="ARBA00049494"/>
    </source>
</evidence>
<keyword evidence="13" id="KW-0418">Kinase</keyword>
<dbReference type="STRING" id="46223.SAMN05421852_109128"/>